<organism evidence="7 8">
    <name type="scientific">Apatococcus lobatus</name>
    <dbReference type="NCBI Taxonomy" id="904363"/>
    <lineage>
        <taxon>Eukaryota</taxon>
        <taxon>Viridiplantae</taxon>
        <taxon>Chlorophyta</taxon>
        <taxon>core chlorophytes</taxon>
        <taxon>Trebouxiophyceae</taxon>
        <taxon>Chlorellales</taxon>
        <taxon>Chlorellaceae</taxon>
        <taxon>Apatococcus</taxon>
    </lineage>
</organism>
<keyword evidence="4" id="KW-0805">Transcription regulation</keyword>
<reference evidence="7 8" key="1">
    <citation type="journal article" date="2024" name="Nat. Commun.">
        <title>Phylogenomics reveals the evolutionary origins of lichenization in chlorophyte algae.</title>
        <authorList>
            <person name="Puginier C."/>
            <person name="Libourel C."/>
            <person name="Otte J."/>
            <person name="Skaloud P."/>
            <person name="Haon M."/>
            <person name="Grisel S."/>
            <person name="Petersen M."/>
            <person name="Berrin J.G."/>
            <person name="Delaux P.M."/>
            <person name="Dal Grande F."/>
            <person name="Keller J."/>
        </authorList>
    </citation>
    <scope>NUCLEOTIDE SEQUENCE [LARGE SCALE GENOMIC DNA]</scope>
    <source>
        <strain evidence="7 8">SAG 2145</strain>
    </source>
</reference>
<keyword evidence="8" id="KW-1185">Reference proteome</keyword>
<comment type="subcellular location">
    <subcellularLocation>
        <location evidence="1">Nucleus</location>
    </subcellularLocation>
</comment>
<evidence type="ECO:0000313" key="7">
    <source>
        <dbReference type="EMBL" id="KAK9821689.1"/>
    </source>
</evidence>
<dbReference type="GO" id="GO:0003723">
    <property type="term" value="F:RNA binding"/>
    <property type="evidence" value="ECO:0007669"/>
    <property type="project" value="TreeGrafter"/>
</dbReference>
<evidence type="ECO:0000256" key="4">
    <source>
        <dbReference type="ARBA" id="ARBA00023015"/>
    </source>
</evidence>
<protein>
    <submittedName>
        <fullName evidence="7">Uncharacterized protein</fullName>
    </submittedName>
</protein>
<dbReference type="AlphaFoldDB" id="A0AAW1QJU0"/>
<dbReference type="GO" id="GO:0032021">
    <property type="term" value="C:NELF complex"/>
    <property type="evidence" value="ECO:0007669"/>
    <property type="project" value="TreeGrafter"/>
</dbReference>
<evidence type="ECO:0000256" key="3">
    <source>
        <dbReference type="ARBA" id="ARBA00022491"/>
    </source>
</evidence>
<evidence type="ECO:0000256" key="6">
    <source>
        <dbReference type="ARBA" id="ARBA00023242"/>
    </source>
</evidence>
<accession>A0AAW1QJU0</accession>
<dbReference type="InterPro" id="IPR006942">
    <property type="entry name" value="TH1"/>
</dbReference>
<keyword evidence="6" id="KW-0539">Nucleus</keyword>
<evidence type="ECO:0000313" key="8">
    <source>
        <dbReference type="Proteomes" id="UP001438707"/>
    </source>
</evidence>
<evidence type="ECO:0000256" key="5">
    <source>
        <dbReference type="ARBA" id="ARBA00023163"/>
    </source>
</evidence>
<proteinExistence type="inferred from homology"/>
<keyword evidence="5" id="KW-0804">Transcription</keyword>
<dbReference type="PANTHER" id="PTHR12144">
    <property type="entry name" value="NEGATIVE ELONGATION FACTOR D"/>
    <property type="match status" value="1"/>
</dbReference>
<evidence type="ECO:0000256" key="1">
    <source>
        <dbReference type="ARBA" id="ARBA00004123"/>
    </source>
</evidence>
<dbReference type="Pfam" id="PF04858">
    <property type="entry name" value="TH1"/>
    <property type="match status" value="1"/>
</dbReference>
<evidence type="ECO:0000256" key="2">
    <source>
        <dbReference type="ARBA" id="ARBA00005726"/>
    </source>
</evidence>
<comment type="caution">
    <text evidence="7">The sequence shown here is derived from an EMBL/GenBank/DDBJ whole genome shotgun (WGS) entry which is preliminary data.</text>
</comment>
<dbReference type="EMBL" id="JALJOS010000036">
    <property type="protein sequence ID" value="KAK9821689.1"/>
    <property type="molecule type" value="Genomic_DNA"/>
</dbReference>
<dbReference type="PANTHER" id="PTHR12144:SF0">
    <property type="entry name" value="NEGATIVE ELONGATION FACTOR C_D"/>
    <property type="match status" value="1"/>
</dbReference>
<dbReference type="GO" id="GO:0034244">
    <property type="term" value="P:negative regulation of transcription elongation by RNA polymerase II"/>
    <property type="evidence" value="ECO:0007669"/>
    <property type="project" value="TreeGrafter"/>
</dbReference>
<dbReference type="Proteomes" id="UP001438707">
    <property type="component" value="Unassembled WGS sequence"/>
</dbReference>
<gene>
    <name evidence="7" type="ORF">WJX74_008579</name>
</gene>
<sequence length="589" mass="64052">MADETALKLVKSELFLRAPDAVLEPDVLSVLRKYVREDGGKPKTAVEDLSDNFSGFAHMASLVCKWLQQTENPSKTPGSDDTPQDEAHFLKEVIKARFDAEKLDSVLRSKEHTPAWVGGLTSDKIGRQLIYDLSGVHKNSLMLNFAVQKILADGHDQEVAGIGSNLAGYFGVYHRTIATRLKKAVGASPRELEALTSELKESSCRGEHTYVHAQQLLSRLSSSANGSIFRRIAQDIESHAARAHGAAVWLLQPSFESQTCADDHDRQSVRCLVAEMLALPAEKKSPGAFPAAQIAKLSQLFSSSHPPSFSPMRHPQVLSILLKALFLQPTITSQRQAEAVIWLLARVVSAKDGRPSGGSLDLSQAAETAGSIEAALALCSEAAKGNIMSVADQQTAQQVLSSPVAAGGVLTSASAHLQSGQKWREGSSHEGVGNAFHALIAFIIPRHPLLLFKAADLIVNTLKAISNSRPGLAQRFLDLAVLVLQHGEVERVIYRLGDWARTADPSLMRHFIFQALEACAPPYSAYFASFLLTLMCDAGIRLNRPGMRRAGQADLLKEFAEACKELDFVPPLNGREAKFLSNLQTEKIY</sequence>
<keyword evidence="3" id="KW-0678">Repressor</keyword>
<comment type="similarity">
    <text evidence="2">Belongs to the NELF-D family.</text>
</comment>
<name>A0AAW1QJU0_9CHLO</name>